<dbReference type="InterPro" id="IPR019734">
    <property type="entry name" value="TPR_rpt"/>
</dbReference>
<dbReference type="SUPFAM" id="SSF46894">
    <property type="entry name" value="C-terminal effector domain of the bipartite response regulators"/>
    <property type="match status" value="1"/>
</dbReference>
<dbReference type="SUPFAM" id="SSF52540">
    <property type="entry name" value="P-loop containing nucleoside triphosphate hydrolases"/>
    <property type="match status" value="1"/>
</dbReference>
<evidence type="ECO:0000313" key="8">
    <source>
        <dbReference type="EMBL" id="TQM78215.1"/>
    </source>
</evidence>
<evidence type="ECO:0000259" key="7">
    <source>
        <dbReference type="PROSITE" id="PS51755"/>
    </source>
</evidence>
<gene>
    <name evidence="8" type="ORF">FHX81_0475</name>
</gene>
<dbReference type="SUPFAM" id="SSF48452">
    <property type="entry name" value="TPR-like"/>
    <property type="match status" value="3"/>
</dbReference>
<dbReference type="Gene3D" id="1.10.10.10">
    <property type="entry name" value="Winged helix-like DNA-binding domain superfamily/Winged helix DNA-binding domain"/>
    <property type="match status" value="1"/>
</dbReference>
<dbReference type="InterPro" id="IPR016032">
    <property type="entry name" value="Sig_transdc_resp-reg_C-effctor"/>
</dbReference>
<dbReference type="Pfam" id="PF03704">
    <property type="entry name" value="BTAD"/>
    <property type="match status" value="1"/>
</dbReference>
<feature type="repeat" description="TPR" evidence="5">
    <location>
        <begin position="730"/>
        <end position="763"/>
    </location>
</feature>
<feature type="repeat" description="TPR" evidence="5">
    <location>
        <begin position="894"/>
        <end position="927"/>
    </location>
</feature>
<keyword evidence="4" id="KW-0804">Transcription</keyword>
<evidence type="ECO:0000256" key="3">
    <source>
        <dbReference type="ARBA" id="ARBA00023125"/>
    </source>
</evidence>
<dbReference type="EMBL" id="VFPP01000001">
    <property type="protein sequence ID" value="TQM78215.1"/>
    <property type="molecule type" value="Genomic_DNA"/>
</dbReference>
<dbReference type="Pfam" id="PF13181">
    <property type="entry name" value="TPR_8"/>
    <property type="match status" value="1"/>
</dbReference>
<dbReference type="GO" id="GO:0006355">
    <property type="term" value="P:regulation of DNA-templated transcription"/>
    <property type="evidence" value="ECO:0007669"/>
    <property type="project" value="InterPro"/>
</dbReference>
<dbReference type="PROSITE" id="PS51755">
    <property type="entry name" value="OMPR_PHOB"/>
    <property type="match status" value="1"/>
</dbReference>
<dbReference type="Gene3D" id="1.25.40.10">
    <property type="entry name" value="Tetratricopeptide repeat domain"/>
    <property type="match status" value="2"/>
</dbReference>
<evidence type="ECO:0000256" key="4">
    <source>
        <dbReference type="ARBA" id="ARBA00023163"/>
    </source>
</evidence>
<keyword evidence="2" id="KW-0805">Transcription regulation</keyword>
<comment type="caution">
    <text evidence="8">The sequence shown here is derived from an EMBL/GenBank/DDBJ whole genome shotgun (WGS) entry which is preliminary data.</text>
</comment>
<dbReference type="SMART" id="SM01043">
    <property type="entry name" value="BTAD"/>
    <property type="match status" value="1"/>
</dbReference>
<dbReference type="InterPro" id="IPR051677">
    <property type="entry name" value="AfsR-DnrI-RedD_regulator"/>
</dbReference>
<dbReference type="InterPro" id="IPR027417">
    <property type="entry name" value="P-loop_NTPase"/>
</dbReference>
<comment type="similarity">
    <text evidence="1">Belongs to the AfsR/DnrI/RedD regulatory family.</text>
</comment>
<dbReference type="SMART" id="SM00862">
    <property type="entry name" value="Trans_reg_C"/>
    <property type="match status" value="1"/>
</dbReference>
<feature type="DNA-binding region" description="OmpR/PhoB-type" evidence="6">
    <location>
        <begin position="8"/>
        <end position="106"/>
    </location>
</feature>
<evidence type="ECO:0000256" key="1">
    <source>
        <dbReference type="ARBA" id="ARBA00005820"/>
    </source>
</evidence>
<accession>A0A543J5T7</accession>
<dbReference type="GO" id="GO:0000160">
    <property type="term" value="P:phosphorelay signal transduction system"/>
    <property type="evidence" value="ECO:0007669"/>
    <property type="project" value="InterPro"/>
</dbReference>
<dbReference type="InterPro" id="IPR005158">
    <property type="entry name" value="BTAD"/>
</dbReference>
<dbReference type="InterPro" id="IPR001867">
    <property type="entry name" value="OmpR/PhoB-type_DNA-bd"/>
</dbReference>
<dbReference type="PANTHER" id="PTHR35807">
    <property type="entry name" value="TRANSCRIPTIONAL REGULATOR REDD-RELATED"/>
    <property type="match status" value="1"/>
</dbReference>
<dbReference type="PROSITE" id="PS50005">
    <property type="entry name" value="TPR"/>
    <property type="match status" value="2"/>
</dbReference>
<evidence type="ECO:0000313" key="9">
    <source>
        <dbReference type="Proteomes" id="UP000316628"/>
    </source>
</evidence>
<dbReference type="Pfam" id="PF00486">
    <property type="entry name" value="Trans_reg_C"/>
    <property type="match status" value="1"/>
</dbReference>
<dbReference type="InterPro" id="IPR036388">
    <property type="entry name" value="WH-like_DNA-bd_sf"/>
</dbReference>
<protein>
    <submittedName>
        <fullName evidence="8">DNA-binding SARP family transcriptional activator</fullName>
    </submittedName>
</protein>
<dbReference type="RefSeq" id="WP_246107582.1">
    <property type="nucleotide sequence ID" value="NZ_VFPP01000001.1"/>
</dbReference>
<dbReference type="GO" id="GO:0003677">
    <property type="term" value="F:DNA binding"/>
    <property type="evidence" value="ECO:0007669"/>
    <property type="project" value="UniProtKB-UniRule"/>
</dbReference>
<dbReference type="InterPro" id="IPR011990">
    <property type="entry name" value="TPR-like_helical_dom_sf"/>
</dbReference>
<keyword evidence="5" id="KW-0802">TPR repeat</keyword>
<evidence type="ECO:0000256" key="5">
    <source>
        <dbReference type="PROSITE-ProRule" id="PRU00339"/>
    </source>
</evidence>
<sequence>MPVTREGCAEDDAQEFMVNILGGLEVRCGDLLVAVGHARQRSVLAALAIDAGRVVPVGVLIDRIWGERPPFSARPTLRTYVAHLRRALARARISITYRGDGYLLAVKPDMVDLHRFRALWAAARENPDAVRSLTLAGEALALWRGEPLAESNTQWADSVRRRLHLEHAAAQADQVDWALRCGKHRDLLPELTTRAAAEPSDERVVGQLMLALYRSGRQAEALRHFQHTRRHLADELGTDPSPALNELHQRILTADPGLTTSTTVTEAYPAAAGYASVTVPRQLPAPPRRFIGRTGELAHLTTILEDQGTAALCTIAGFGGVGKTWLALAWAHNNLDRFPDGQLFIDLRGFSPDEAPVEPVAAVRGFLDALGADSGDAADLDTQAARFRSLVADKRMLIVLDNAATTEQIVPLLPGSRSCTVLVTSRHRLPALTARHSAQPLTLGVLTHAESQAMLAADLGSDVLGTDEQTTVDLIGLCGGMPLALAIVAARARARTGLALSDAVAELRDSSLDALASEDPTASLPTVLSWSLRHLTDEQRLVFALLGIAPGPDIGLPAAASLSGLPERRARSVLRVLEDASLVERRSGGRYAMHDLVRTYAATLAADLPDSTRRGALKRVVEFYLHTANVADHLLDPHRQPIHLMPPADTVLPQALPDYPAALSWLNHEYHHILGAQQTAAAHHWHQATWQLAWSLHTFQFRRGHYDDELPVWNTALDAAEELNQPAVTAMIHRRLGLTFARLGRHDDATEHLDSALTLSAHHTDMHEQAYLHYTIAWVASRHEAPPQAHPDGLRHARQAMDLYRTLDNTAWQANTLTMIGWYETLNGNHGTAREHCNAALRLARRDNYIAGEADSLVVLGWIDQATGHHHQAVEHHRLALTLLHTLGHTYAAAPTLATIANSYAALGRHEQAITAWRQALELYRKHGREDEAERIRQQLDEFARDPVDNFRR</sequence>
<dbReference type="PRINTS" id="PR00364">
    <property type="entry name" value="DISEASERSIST"/>
</dbReference>
<keyword evidence="3 6" id="KW-0238">DNA-binding</keyword>
<keyword evidence="9" id="KW-1185">Reference proteome</keyword>
<dbReference type="Proteomes" id="UP000316628">
    <property type="component" value="Unassembled WGS sequence"/>
</dbReference>
<proteinExistence type="inferred from homology"/>
<evidence type="ECO:0000256" key="2">
    <source>
        <dbReference type="ARBA" id="ARBA00023015"/>
    </source>
</evidence>
<dbReference type="AlphaFoldDB" id="A0A543J5T7"/>
<dbReference type="SMART" id="SM00028">
    <property type="entry name" value="TPR"/>
    <property type="match status" value="4"/>
</dbReference>
<name>A0A543J5T7_9PSEU</name>
<evidence type="ECO:0000256" key="6">
    <source>
        <dbReference type="PROSITE-ProRule" id="PRU01091"/>
    </source>
</evidence>
<dbReference type="CDD" id="cd15831">
    <property type="entry name" value="BTAD"/>
    <property type="match status" value="1"/>
</dbReference>
<dbReference type="GO" id="GO:0043531">
    <property type="term" value="F:ADP binding"/>
    <property type="evidence" value="ECO:0007669"/>
    <property type="project" value="InterPro"/>
</dbReference>
<organism evidence="8 9">
    <name type="scientific">Saccharothrix saharensis</name>
    <dbReference type="NCBI Taxonomy" id="571190"/>
    <lineage>
        <taxon>Bacteria</taxon>
        <taxon>Bacillati</taxon>
        <taxon>Actinomycetota</taxon>
        <taxon>Actinomycetes</taxon>
        <taxon>Pseudonocardiales</taxon>
        <taxon>Pseudonocardiaceae</taxon>
        <taxon>Saccharothrix</taxon>
    </lineage>
</organism>
<dbReference type="Gene3D" id="3.40.50.300">
    <property type="entry name" value="P-loop containing nucleotide triphosphate hydrolases"/>
    <property type="match status" value="1"/>
</dbReference>
<dbReference type="PANTHER" id="PTHR35807:SF1">
    <property type="entry name" value="TRANSCRIPTIONAL REGULATOR REDD"/>
    <property type="match status" value="1"/>
</dbReference>
<feature type="domain" description="OmpR/PhoB-type" evidence="7">
    <location>
        <begin position="8"/>
        <end position="106"/>
    </location>
</feature>
<reference evidence="8 9" key="1">
    <citation type="submission" date="2019-06" db="EMBL/GenBank/DDBJ databases">
        <title>Sequencing the genomes of 1000 actinobacteria strains.</title>
        <authorList>
            <person name="Klenk H.-P."/>
        </authorList>
    </citation>
    <scope>NUCLEOTIDE SEQUENCE [LARGE SCALE GENOMIC DNA]</scope>
    <source>
        <strain evidence="8 9">DSM 45456</strain>
    </source>
</reference>